<evidence type="ECO:0000313" key="2">
    <source>
        <dbReference type="Proteomes" id="UP001597128"/>
    </source>
</evidence>
<dbReference type="RefSeq" id="WP_379056100.1">
    <property type="nucleotide sequence ID" value="NZ_JBHTKB010000001.1"/>
</dbReference>
<name>A0ABW3F615_9PROT</name>
<proteinExistence type="predicted"/>
<evidence type="ECO:0008006" key="3">
    <source>
        <dbReference type="Google" id="ProtNLM"/>
    </source>
</evidence>
<sequence length="188" mass="19724">MRTVLGKVVGLAGAAEIVDQQGQHHLLKAGDALHEGDQLITVAGAQVTMQVGNGELVQFAEQQAIKLSEVLSASPELVDISEHAVNPAVIQHLLAALQLNDAIDLSLPLTSTLQDDSSAFVSITHASVTERVLQPDALNIHDVLISGDNHAALPAAVMPVTQLADLMTQTSTIDIGLPNGPIKDFLND</sequence>
<keyword evidence="2" id="KW-1185">Reference proteome</keyword>
<reference evidence="2" key="1">
    <citation type="journal article" date="2019" name="Int. J. Syst. Evol. Microbiol.">
        <title>The Global Catalogue of Microorganisms (GCM) 10K type strain sequencing project: providing services to taxonomists for standard genome sequencing and annotation.</title>
        <authorList>
            <consortium name="The Broad Institute Genomics Platform"/>
            <consortium name="The Broad Institute Genome Sequencing Center for Infectious Disease"/>
            <person name="Wu L."/>
            <person name="Ma J."/>
        </authorList>
    </citation>
    <scope>NUCLEOTIDE SEQUENCE [LARGE SCALE GENOMIC DNA]</scope>
    <source>
        <strain evidence="2">CCUG 58412</strain>
    </source>
</reference>
<evidence type="ECO:0000313" key="1">
    <source>
        <dbReference type="EMBL" id="MFD0912903.1"/>
    </source>
</evidence>
<accession>A0ABW3F615</accession>
<organism evidence="1 2">
    <name type="scientific">Methylophilus luteus</name>
    <dbReference type="NCBI Taxonomy" id="640108"/>
    <lineage>
        <taxon>Bacteria</taxon>
        <taxon>Pseudomonadati</taxon>
        <taxon>Pseudomonadota</taxon>
        <taxon>Betaproteobacteria</taxon>
        <taxon>Nitrosomonadales</taxon>
        <taxon>Methylophilaceae</taxon>
        <taxon>Methylophilus</taxon>
    </lineage>
</organism>
<dbReference type="Proteomes" id="UP001597128">
    <property type="component" value="Unassembled WGS sequence"/>
</dbReference>
<dbReference type="EMBL" id="JBHTKB010000001">
    <property type="protein sequence ID" value="MFD0912903.1"/>
    <property type="molecule type" value="Genomic_DNA"/>
</dbReference>
<protein>
    <recommendedName>
        <fullName evidence="3">Retention module-containing protein</fullName>
    </recommendedName>
</protein>
<comment type="caution">
    <text evidence="1">The sequence shown here is derived from an EMBL/GenBank/DDBJ whole genome shotgun (WGS) entry which is preliminary data.</text>
</comment>
<gene>
    <name evidence="1" type="ORF">ACFQ1Z_05030</name>
</gene>